<reference evidence="1" key="1">
    <citation type="submission" date="2022-03" db="EMBL/GenBank/DDBJ databases">
        <authorList>
            <person name="Alioto T."/>
            <person name="Alioto T."/>
            <person name="Gomez Garrido J."/>
        </authorList>
    </citation>
    <scope>NUCLEOTIDE SEQUENCE</scope>
</reference>
<dbReference type="AlphaFoldDB" id="A0AAD1RWA4"/>
<protein>
    <submittedName>
        <fullName evidence="1">Uncharacterized protein</fullName>
    </submittedName>
</protein>
<keyword evidence="2" id="KW-1185">Reference proteome</keyword>
<evidence type="ECO:0000313" key="2">
    <source>
        <dbReference type="Proteomes" id="UP001295444"/>
    </source>
</evidence>
<sequence length="103" mass="11718">MLADHHKDLHNDIAAIRGDLKGMTTRLNTLEHTANNTTRDIVEIRQTRLDIQRQQKLHEHRMAKQEDAGRRDNIKLRGFTETIPGSDLAQAVVHLLATILPPT</sequence>
<organism evidence="1 2">
    <name type="scientific">Pelobates cultripes</name>
    <name type="common">Western spadefoot toad</name>
    <dbReference type="NCBI Taxonomy" id="61616"/>
    <lineage>
        <taxon>Eukaryota</taxon>
        <taxon>Metazoa</taxon>
        <taxon>Chordata</taxon>
        <taxon>Craniata</taxon>
        <taxon>Vertebrata</taxon>
        <taxon>Euteleostomi</taxon>
        <taxon>Amphibia</taxon>
        <taxon>Batrachia</taxon>
        <taxon>Anura</taxon>
        <taxon>Pelobatoidea</taxon>
        <taxon>Pelobatidae</taxon>
        <taxon>Pelobates</taxon>
    </lineage>
</organism>
<accession>A0AAD1RWA4</accession>
<evidence type="ECO:0000313" key="1">
    <source>
        <dbReference type="EMBL" id="CAH2282774.1"/>
    </source>
</evidence>
<dbReference type="EMBL" id="OW240915">
    <property type="protein sequence ID" value="CAH2282774.1"/>
    <property type="molecule type" value="Genomic_DNA"/>
</dbReference>
<gene>
    <name evidence="1" type="ORF">PECUL_23A011637</name>
</gene>
<proteinExistence type="predicted"/>
<name>A0AAD1RWA4_PELCU</name>
<dbReference type="Proteomes" id="UP001295444">
    <property type="component" value="Chromosome 04"/>
</dbReference>